<dbReference type="Proteomes" id="UP000027238">
    <property type="component" value="Unassembled WGS sequence"/>
</dbReference>
<dbReference type="SUPFAM" id="SSF51735">
    <property type="entry name" value="NAD(P)-binding Rossmann-fold domains"/>
    <property type="match status" value="1"/>
</dbReference>
<gene>
    <name evidence="1" type="ORF">CSUB01_10306</name>
</gene>
<evidence type="ECO:0000313" key="2">
    <source>
        <dbReference type="Proteomes" id="UP000027238"/>
    </source>
</evidence>
<dbReference type="OrthoDB" id="416786at2759"/>
<reference evidence="2" key="1">
    <citation type="journal article" date="2014" name="Genome Announc.">
        <title>Draft genome sequence of Colletotrichum sublineola, a destructive pathogen of cultivated sorghum.</title>
        <authorList>
            <person name="Baroncelli R."/>
            <person name="Sanz-Martin J.M."/>
            <person name="Rech G.E."/>
            <person name="Sukno S.A."/>
            <person name="Thon M.R."/>
        </authorList>
    </citation>
    <scope>NUCLEOTIDE SEQUENCE [LARGE SCALE GENOMIC DNA]</scope>
    <source>
        <strain evidence="2">TX430BB</strain>
    </source>
</reference>
<name>A0A066XZL2_COLSU</name>
<dbReference type="EMBL" id="JMSE01000237">
    <property type="protein sequence ID" value="KDN71191.1"/>
    <property type="molecule type" value="Genomic_DNA"/>
</dbReference>
<dbReference type="HOGENOM" id="CLU_2196803_0_0_1"/>
<accession>A0A066XZL2</accession>
<dbReference type="AlphaFoldDB" id="A0A066XZL2"/>
<evidence type="ECO:0000313" key="1">
    <source>
        <dbReference type="EMBL" id="KDN71191.1"/>
    </source>
</evidence>
<protein>
    <submittedName>
        <fullName evidence="1">Putative polyketide synthase/peptide synthetase</fullName>
    </submittedName>
</protein>
<dbReference type="InterPro" id="IPR036291">
    <property type="entry name" value="NAD(P)-bd_dom_sf"/>
</dbReference>
<comment type="caution">
    <text evidence="1">The sequence shown here is derived from an EMBL/GenBank/DDBJ whole genome shotgun (WGS) entry which is preliminary data.</text>
</comment>
<keyword evidence="2" id="KW-1185">Reference proteome</keyword>
<organism evidence="1 2">
    <name type="scientific">Colletotrichum sublineola</name>
    <name type="common">Sorghum anthracnose fungus</name>
    <dbReference type="NCBI Taxonomy" id="1173701"/>
    <lineage>
        <taxon>Eukaryota</taxon>
        <taxon>Fungi</taxon>
        <taxon>Dikarya</taxon>
        <taxon>Ascomycota</taxon>
        <taxon>Pezizomycotina</taxon>
        <taxon>Sordariomycetes</taxon>
        <taxon>Hypocreomycetidae</taxon>
        <taxon>Glomerellales</taxon>
        <taxon>Glomerellaceae</taxon>
        <taxon>Colletotrichum</taxon>
        <taxon>Colletotrichum graminicola species complex</taxon>
    </lineage>
</organism>
<sequence length="108" mass="11430">MVIDWAAETSLDASSSLAPADIVSGSVTAKVNLPPRGVVLVGATGFLGRHLVNFFRKSTIKRIHYITTRNPPCFSSYSFADPEVRISRGDLGAPQLGLSAADAAPIFV</sequence>
<dbReference type="Gene3D" id="3.40.50.720">
    <property type="entry name" value="NAD(P)-binding Rossmann-like Domain"/>
    <property type="match status" value="1"/>
</dbReference>
<proteinExistence type="predicted"/>